<dbReference type="InterPro" id="IPR017907">
    <property type="entry name" value="Znf_RING_CS"/>
</dbReference>
<dbReference type="InterPro" id="IPR018957">
    <property type="entry name" value="Znf_C3HC4_RING-type"/>
</dbReference>
<dbReference type="PROSITE" id="PS00518">
    <property type="entry name" value="ZF_RING_1"/>
    <property type="match status" value="1"/>
</dbReference>
<evidence type="ECO:0000313" key="8">
    <source>
        <dbReference type="Proteomes" id="UP000177798"/>
    </source>
</evidence>
<dbReference type="OrthoDB" id="8062037at2759"/>
<feature type="compositionally biased region" description="Polar residues" evidence="5">
    <location>
        <begin position="199"/>
        <end position="218"/>
    </location>
</feature>
<dbReference type="EMBL" id="CP017816">
    <property type="protein sequence ID" value="APA07918.1"/>
    <property type="molecule type" value="Genomic_DNA"/>
</dbReference>
<accession>A0A1D9PYW4</accession>
<dbReference type="Proteomes" id="UP000177798">
    <property type="component" value="Chromosome 3"/>
</dbReference>
<feature type="compositionally biased region" description="Pro residues" evidence="5">
    <location>
        <begin position="247"/>
        <end position="262"/>
    </location>
</feature>
<evidence type="ECO:0000256" key="5">
    <source>
        <dbReference type="SAM" id="MobiDB-lite"/>
    </source>
</evidence>
<feature type="region of interest" description="Disordered" evidence="5">
    <location>
        <begin position="151"/>
        <end position="262"/>
    </location>
</feature>
<feature type="compositionally biased region" description="Polar residues" evidence="5">
    <location>
        <begin position="232"/>
        <end position="246"/>
    </location>
</feature>
<dbReference type="GO" id="GO:0008270">
    <property type="term" value="F:zinc ion binding"/>
    <property type="evidence" value="ECO:0007669"/>
    <property type="project" value="UniProtKB-KW"/>
</dbReference>
<reference evidence="8" key="1">
    <citation type="journal article" date="2017" name="Genome Biol. Evol.">
        <title>The complete genome sequence of the phytopathogenic fungus Sclerotinia sclerotiorum reveals insights into the genome architecture of broad host range pathogens.</title>
        <authorList>
            <person name="Derbyshire M."/>
            <person name="Denton-Giles M."/>
            <person name="Hegedus D."/>
            <person name="Seifbarghy S."/>
            <person name="Rollins J."/>
            <person name="van Kan J."/>
            <person name="Seidl M.F."/>
            <person name="Faino L."/>
            <person name="Mbengue M."/>
            <person name="Navaud O."/>
            <person name="Raffaele S."/>
            <person name="Hammond-Kosack K."/>
            <person name="Heard S."/>
            <person name="Oliver R."/>
        </authorList>
    </citation>
    <scope>NUCLEOTIDE SEQUENCE [LARGE SCALE GENOMIC DNA]</scope>
    <source>
        <strain evidence="8">ATCC 18683 / 1980 / Ss-1</strain>
    </source>
</reference>
<dbReference type="Pfam" id="PF00097">
    <property type="entry name" value="zf-C3HC4"/>
    <property type="match status" value="1"/>
</dbReference>
<organism evidence="7 8">
    <name type="scientific">Sclerotinia sclerotiorum (strain ATCC 18683 / 1980 / Ss-1)</name>
    <name type="common">White mold</name>
    <name type="synonym">Whetzelinia sclerotiorum</name>
    <dbReference type="NCBI Taxonomy" id="665079"/>
    <lineage>
        <taxon>Eukaryota</taxon>
        <taxon>Fungi</taxon>
        <taxon>Dikarya</taxon>
        <taxon>Ascomycota</taxon>
        <taxon>Pezizomycotina</taxon>
        <taxon>Leotiomycetes</taxon>
        <taxon>Helotiales</taxon>
        <taxon>Sclerotiniaceae</taxon>
        <taxon>Sclerotinia</taxon>
    </lineage>
</organism>
<name>A0A1D9PYW4_SCLS1</name>
<evidence type="ECO:0000313" key="7">
    <source>
        <dbReference type="EMBL" id="APA07918.1"/>
    </source>
</evidence>
<dbReference type="InterPro" id="IPR001841">
    <property type="entry name" value="Znf_RING"/>
</dbReference>
<dbReference type="SUPFAM" id="SSF57850">
    <property type="entry name" value="RING/U-box"/>
    <property type="match status" value="1"/>
</dbReference>
<feature type="compositionally biased region" description="Low complexity" evidence="5">
    <location>
        <begin position="182"/>
        <end position="197"/>
    </location>
</feature>
<dbReference type="InterPro" id="IPR013083">
    <property type="entry name" value="Znf_RING/FYVE/PHD"/>
</dbReference>
<dbReference type="VEuPathDB" id="FungiDB:sscle_03g026880"/>
<feature type="domain" description="RING-type" evidence="6">
    <location>
        <begin position="275"/>
        <end position="309"/>
    </location>
</feature>
<proteinExistence type="predicted"/>
<sequence length="349" mass="38828">MAFNAEGTPNVPRNRIRLRQCQLYMEGRIGGSAQNTPNEIYTSKPPVGHLPRHNNHMHQPAPFTADDMGTYGQNFSNQMAPNGPRPPFIPINSSHLNGTADYTARKISGIHHFYLNQMVPSPSPSPPSSSLTRNIRMFSLRYSTQMHMAPSFPPLGHMHDPRSINELSFDNPRGVRDSGHFSPSSSLSNNNGQGLNPVSAINNNGQGFNPVSAINNNEQDPHPVTLHRREQAQNPPTQSQHTLHNTPSPPPPPIPQTAPSVSPLPAPPKFALVYPCHHEFCLGCIQYWIQTQQKRVNVCVERVTCPLCRGTIQRVIDRDGEVIGSGRSLDQRGHWIREKTRDKYCECGC</sequence>
<dbReference type="Gene3D" id="3.30.40.10">
    <property type="entry name" value="Zinc/RING finger domain, C3HC4 (zinc finger)"/>
    <property type="match status" value="1"/>
</dbReference>
<dbReference type="AlphaFoldDB" id="A0A1D9PYW4"/>
<evidence type="ECO:0000256" key="2">
    <source>
        <dbReference type="ARBA" id="ARBA00022771"/>
    </source>
</evidence>
<gene>
    <name evidence="7" type="ORF">sscle_03g026880</name>
</gene>
<evidence type="ECO:0000256" key="3">
    <source>
        <dbReference type="ARBA" id="ARBA00022833"/>
    </source>
</evidence>
<evidence type="ECO:0000256" key="1">
    <source>
        <dbReference type="ARBA" id="ARBA00022723"/>
    </source>
</evidence>
<keyword evidence="3" id="KW-0862">Zinc</keyword>
<evidence type="ECO:0000259" key="6">
    <source>
        <dbReference type="PROSITE" id="PS50089"/>
    </source>
</evidence>
<dbReference type="PROSITE" id="PS50089">
    <property type="entry name" value="ZF_RING_2"/>
    <property type="match status" value="1"/>
</dbReference>
<evidence type="ECO:0000256" key="4">
    <source>
        <dbReference type="PROSITE-ProRule" id="PRU00175"/>
    </source>
</evidence>
<keyword evidence="1" id="KW-0479">Metal-binding</keyword>
<keyword evidence="2 4" id="KW-0863">Zinc-finger</keyword>
<protein>
    <recommendedName>
        <fullName evidence="6">RING-type domain-containing protein</fullName>
    </recommendedName>
</protein>